<dbReference type="AlphaFoldDB" id="A0AAJ0GJ94"/>
<comment type="caution">
    <text evidence="7">The sequence shown here is derived from an EMBL/GenBank/DDBJ whole genome shotgun (WGS) entry which is preliminary data.</text>
</comment>
<dbReference type="PANTHER" id="PTHR47178:SF2">
    <property type="entry name" value="FAD-BINDING DOMAIN-CONTAINING PROTEIN"/>
    <property type="match status" value="1"/>
</dbReference>
<evidence type="ECO:0000256" key="2">
    <source>
        <dbReference type="ARBA" id="ARBA00022630"/>
    </source>
</evidence>
<evidence type="ECO:0000256" key="1">
    <source>
        <dbReference type="ARBA" id="ARBA00001974"/>
    </source>
</evidence>
<evidence type="ECO:0000313" key="7">
    <source>
        <dbReference type="EMBL" id="KAK3058601.1"/>
    </source>
</evidence>
<keyword evidence="4" id="KW-0560">Oxidoreductase</keyword>
<reference evidence="7" key="1">
    <citation type="submission" date="2023-04" db="EMBL/GenBank/DDBJ databases">
        <title>Black Yeasts Isolated from many extreme environments.</title>
        <authorList>
            <person name="Coleine C."/>
            <person name="Stajich J.E."/>
            <person name="Selbmann L."/>
        </authorList>
    </citation>
    <scope>NUCLEOTIDE SEQUENCE</scope>
    <source>
        <strain evidence="7">CCFEE 5312</strain>
    </source>
</reference>
<dbReference type="SUPFAM" id="SSF51905">
    <property type="entry name" value="FAD/NAD(P)-binding domain"/>
    <property type="match status" value="1"/>
</dbReference>
<comment type="cofactor">
    <cofactor evidence="1">
        <name>FAD</name>
        <dbReference type="ChEBI" id="CHEBI:57692"/>
    </cofactor>
</comment>
<sequence length="290" mass="31637">MGEPHVLIIGAGVTGLAIAHGLQQAGIKYSIFERKEPGQLRSKEWTMGIHWGLPLLEGLLPAQIAVRIATDGAVDPSLKYDEPPNNGAYIFDGVSGDILKDLNVSGRIVRVSRQKLRALCSEGINVHWGHALLSVECDDHSNSVTAAFSDGQSYTGTVLVGCDGPRSAVRNHLFMPDRSAATARPMEGIVTTSMCVTYADPNVATFVRSKTHPVWCIAISPVMFHFMSIQDVPDPERPETWRFFFFNSWLGEKPHDTSGSAARSVLLERAENLAEVREPLVMSSGLSRKA</sequence>
<dbReference type="GO" id="GO:0004497">
    <property type="term" value="F:monooxygenase activity"/>
    <property type="evidence" value="ECO:0007669"/>
    <property type="project" value="UniProtKB-KW"/>
</dbReference>
<evidence type="ECO:0000256" key="5">
    <source>
        <dbReference type="ARBA" id="ARBA00023033"/>
    </source>
</evidence>
<keyword evidence="3" id="KW-0274">FAD</keyword>
<protein>
    <recommendedName>
        <fullName evidence="6">FAD dependent oxidoreductase domain-containing protein</fullName>
    </recommendedName>
</protein>
<dbReference type="PANTHER" id="PTHR47178">
    <property type="entry name" value="MONOOXYGENASE, FAD-BINDING"/>
    <property type="match status" value="1"/>
</dbReference>
<keyword evidence="8" id="KW-1185">Reference proteome</keyword>
<dbReference type="EMBL" id="JAWDJX010000001">
    <property type="protein sequence ID" value="KAK3058601.1"/>
    <property type="molecule type" value="Genomic_DNA"/>
</dbReference>
<evidence type="ECO:0000259" key="6">
    <source>
        <dbReference type="Pfam" id="PF01266"/>
    </source>
</evidence>
<evidence type="ECO:0000256" key="4">
    <source>
        <dbReference type="ARBA" id="ARBA00023002"/>
    </source>
</evidence>
<evidence type="ECO:0000313" key="8">
    <source>
        <dbReference type="Proteomes" id="UP001271007"/>
    </source>
</evidence>
<accession>A0AAJ0GJ94</accession>
<name>A0AAJ0GJ94_9PEZI</name>
<dbReference type="PRINTS" id="PR00420">
    <property type="entry name" value="RNGMNOXGNASE"/>
</dbReference>
<dbReference type="Proteomes" id="UP001271007">
    <property type="component" value="Unassembled WGS sequence"/>
</dbReference>
<gene>
    <name evidence="7" type="ORF">LTR09_000165</name>
</gene>
<organism evidence="7 8">
    <name type="scientific">Extremus antarcticus</name>
    <dbReference type="NCBI Taxonomy" id="702011"/>
    <lineage>
        <taxon>Eukaryota</taxon>
        <taxon>Fungi</taxon>
        <taxon>Dikarya</taxon>
        <taxon>Ascomycota</taxon>
        <taxon>Pezizomycotina</taxon>
        <taxon>Dothideomycetes</taxon>
        <taxon>Dothideomycetidae</taxon>
        <taxon>Mycosphaerellales</taxon>
        <taxon>Extremaceae</taxon>
        <taxon>Extremus</taxon>
    </lineage>
</organism>
<keyword evidence="2" id="KW-0285">Flavoprotein</keyword>
<proteinExistence type="predicted"/>
<dbReference type="InterPro" id="IPR036188">
    <property type="entry name" value="FAD/NAD-bd_sf"/>
</dbReference>
<dbReference type="Gene3D" id="3.50.50.60">
    <property type="entry name" value="FAD/NAD(P)-binding domain"/>
    <property type="match status" value="1"/>
</dbReference>
<feature type="domain" description="FAD dependent oxidoreductase" evidence="6">
    <location>
        <begin position="5"/>
        <end position="128"/>
    </location>
</feature>
<evidence type="ECO:0000256" key="3">
    <source>
        <dbReference type="ARBA" id="ARBA00022827"/>
    </source>
</evidence>
<dbReference type="Pfam" id="PF01266">
    <property type="entry name" value="DAO"/>
    <property type="match status" value="1"/>
</dbReference>
<dbReference type="InterPro" id="IPR006076">
    <property type="entry name" value="FAD-dep_OxRdtase"/>
</dbReference>
<keyword evidence="5" id="KW-0503">Monooxygenase</keyword>